<dbReference type="EMBL" id="RBZU01000002">
    <property type="protein sequence ID" value="RKP57437.1"/>
    <property type="molecule type" value="Genomic_DNA"/>
</dbReference>
<evidence type="ECO:0000256" key="1">
    <source>
        <dbReference type="ARBA" id="ARBA00004651"/>
    </source>
</evidence>
<keyword evidence="3 6" id="KW-0812">Transmembrane</keyword>
<comment type="caution">
    <text evidence="8">The sequence shown here is derived from an EMBL/GenBank/DDBJ whole genome shotgun (WGS) entry which is preliminary data.</text>
</comment>
<dbReference type="Pfam" id="PF06271">
    <property type="entry name" value="RDD"/>
    <property type="match status" value="1"/>
</dbReference>
<feature type="domain" description="RDD" evidence="7">
    <location>
        <begin position="16"/>
        <end position="162"/>
    </location>
</feature>
<reference evidence="8 9" key="1">
    <citation type="submission" date="2018-10" db="EMBL/GenBank/DDBJ databases">
        <title>Robbsia sp. DHC34, isolated from soil.</title>
        <authorList>
            <person name="Gao Z.-H."/>
            <person name="Qiu L.-H."/>
        </authorList>
    </citation>
    <scope>NUCLEOTIDE SEQUENCE [LARGE SCALE GENOMIC DNA]</scope>
    <source>
        <strain evidence="8 9">DHC34</strain>
    </source>
</reference>
<dbReference type="PANTHER" id="PTHR36115">
    <property type="entry name" value="PROLINE-RICH ANTIGEN HOMOLOG-RELATED"/>
    <property type="match status" value="1"/>
</dbReference>
<proteinExistence type="predicted"/>
<dbReference type="RefSeq" id="WP_121084403.1">
    <property type="nucleotide sequence ID" value="NZ_RBZU01000002.1"/>
</dbReference>
<keyword evidence="5 6" id="KW-0472">Membrane</keyword>
<protein>
    <submittedName>
        <fullName evidence="8">RDD family protein</fullName>
    </submittedName>
</protein>
<evidence type="ECO:0000256" key="4">
    <source>
        <dbReference type="ARBA" id="ARBA00022989"/>
    </source>
</evidence>
<evidence type="ECO:0000256" key="6">
    <source>
        <dbReference type="SAM" id="Phobius"/>
    </source>
</evidence>
<evidence type="ECO:0000256" key="2">
    <source>
        <dbReference type="ARBA" id="ARBA00022475"/>
    </source>
</evidence>
<dbReference type="OrthoDB" id="5298807at2"/>
<accession>A0A494Y7B6</accession>
<organism evidence="8 9">
    <name type="scientific">Pararobbsia silviterrae</name>
    <dbReference type="NCBI Taxonomy" id="1792498"/>
    <lineage>
        <taxon>Bacteria</taxon>
        <taxon>Pseudomonadati</taxon>
        <taxon>Pseudomonadota</taxon>
        <taxon>Betaproteobacteria</taxon>
        <taxon>Burkholderiales</taxon>
        <taxon>Burkholderiaceae</taxon>
        <taxon>Pararobbsia</taxon>
    </lineage>
</organism>
<keyword evidence="2" id="KW-1003">Cell membrane</keyword>
<keyword evidence="9" id="KW-1185">Reference proteome</keyword>
<evidence type="ECO:0000313" key="8">
    <source>
        <dbReference type="EMBL" id="RKP57437.1"/>
    </source>
</evidence>
<gene>
    <name evidence="8" type="ORF">D7S86_05525</name>
</gene>
<feature type="transmembrane region" description="Helical" evidence="6">
    <location>
        <begin position="24"/>
        <end position="44"/>
    </location>
</feature>
<feature type="transmembrane region" description="Helical" evidence="6">
    <location>
        <begin position="127"/>
        <end position="149"/>
    </location>
</feature>
<dbReference type="AlphaFoldDB" id="A0A494Y7B6"/>
<sequence length="170" mass="18885">MSAVAASPSVSSARAPALRRRLTCLVYEGVLLFGVVFIAAYLFSTLTQQRNGLTHHLWLMGWLGVVVGVYFVWFWTHGGQTLPMKTWRFRIVDATLAPIGVPRAIARYVLSWLWWLPPLAAHPLLGLSVPATLAVLIGWIALWSAATLLDTDRQFLHDRLAGTRIVSVPK</sequence>
<name>A0A494Y7B6_9BURK</name>
<evidence type="ECO:0000259" key="7">
    <source>
        <dbReference type="Pfam" id="PF06271"/>
    </source>
</evidence>
<dbReference type="Proteomes" id="UP000270342">
    <property type="component" value="Unassembled WGS sequence"/>
</dbReference>
<comment type="subcellular location">
    <subcellularLocation>
        <location evidence="1">Cell membrane</location>
        <topology evidence="1">Multi-pass membrane protein</topology>
    </subcellularLocation>
</comment>
<dbReference type="GO" id="GO:0005886">
    <property type="term" value="C:plasma membrane"/>
    <property type="evidence" value="ECO:0007669"/>
    <property type="project" value="UniProtKB-SubCell"/>
</dbReference>
<dbReference type="InterPro" id="IPR051791">
    <property type="entry name" value="Pra-immunoreactive"/>
</dbReference>
<evidence type="ECO:0000256" key="5">
    <source>
        <dbReference type="ARBA" id="ARBA00023136"/>
    </source>
</evidence>
<evidence type="ECO:0000256" key="3">
    <source>
        <dbReference type="ARBA" id="ARBA00022692"/>
    </source>
</evidence>
<dbReference type="PANTHER" id="PTHR36115:SF10">
    <property type="entry name" value="RDD DOMAIN-CONTAINING PROTEIN"/>
    <property type="match status" value="1"/>
</dbReference>
<feature type="transmembrane region" description="Helical" evidence="6">
    <location>
        <begin position="56"/>
        <end position="75"/>
    </location>
</feature>
<evidence type="ECO:0000313" key="9">
    <source>
        <dbReference type="Proteomes" id="UP000270342"/>
    </source>
</evidence>
<dbReference type="InterPro" id="IPR010432">
    <property type="entry name" value="RDD"/>
</dbReference>
<keyword evidence="4 6" id="KW-1133">Transmembrane helix</keyword>